<dbReference type="EMBL" id="JABTTQ020000841">
    <property type="protein sequence ID" value="KAK6137418.1"/>
    <property type="molecule type" value="Genomic_DNA"/>
</dbReference>
<sequence>MSETSHEKVIRDMINYARTGNIDGLYTTIQTDPQFLKNIDQLQFVNTPLHEAAAAGETIFAAEIMNLNPSLGRKLNPDGLSPLHVALREDNIETAIALLRIDKQLVRVKGKAGFTPLHFAVKINTCLDVVARFLLDCPDSIDDLNNRSQTAVHVALESNNCDAAILLVNWLVRRYRENVVGWRDDKGNTALHVAVQYDCVQAVKTMLNIAKLNICSRTTVETTPEPIFALPTNLHGELGPRLSLHDRRSNKRHAQRRFSRRRSNRHRHLPSGAPAPRRPLPGQRRRRRHRIHQPDRSGGAGACAGVVVSQARGGENGDDEARILQPVHAGEHGGVHAVDGDDHIRAPWPAVQHNPPHVLVFSGAQLCHRHVLHIRFERRFRYHVRRVVVRDRGRLRGEDVVLCGESVVRGCVVAAQMQRGMDQRFSSSEGTT</sequence>
<dbReference type="InterPro" id="IPR036770">
    <property type="entry name" value="Ankyrin_rpt-contain_sf"/>
</dbReference>
<keyword evidence="3" id="KW-1185">Reference proteome</keyword>
<dbReference type="PANTHER" id="PTHR24128">
    <property type="entry name" value="HOMEOBOX PROTEIN WARIAI"/>
    <property type="match status" value="1"/>
</dbReference>
<evidence type="ECO:0008006" key="4">
    <source>
        <dbReference type="Google" id="ProtNLM"/>
    </source>
</evidence>
<dbReference type="InterPro" id="IPR002110">
    <property type="entry name" value="Ankyrin_rpt"/>
</dbReference>
<evidence type="ECO:0000256" key="1">
    <source>
        <dbReference type="SAM" id="MobiDB-lite"/>
    </source>
</evidence>
<dbReference type="SUPFAM" id="SSF48403">
    <property type="entry name" value="Ankyrin repeat"/>
    <property type="match status" value="1"/>
</dbReference>
<proteinExistence type="predicted"/>
<protein>
    <recommendedName>
        <fullName evidence="4">Ankyrin repeat-containing protein</fullName>
    </recommendedName>
</protein>
<dbReference type="Pfam" id="PF12796">
    <property type="entry name" value="Ank_2"/>
    <property type="match status" value="1"/>
</dbReference>
<name>A0ABR0VS08_REHGL</name>
<comment type="caution">
    <text evidence="2">The sequence shown here is derived from an EMBL/GenBank/DDBJ whole genome shotgun (WGS) entry which is preliminary data.</text>
</comment>
<reference evidence="2 3" key="1">
    <citation type="journal article" date="2021" name="Comput. Struct. Biotechnol. J.">
        <title>De novo genome assembly of the potent medicinal plant Rehmannia glutinosa using nanopore technology.</title>
        <authorList>
            <person name="Ma L."/>
            <person name="Dong C."/>
            <person name="Song C."/>
            <person name="Wang X."/>
            <person name="Zheng X."/>
            <person name="Niu Y."/>
            <person name="Chen S."/>
            <person name="Feng W."/>
        </authorList>
    </citation>
    <scope>NUCLEOTIDE SEQUENCE [LARGE SCALE GENOMIC DNA]</scope>
    <source>
        <strain evidence="2">DH-2019</strain>
    </source>
</reference>
<gene>
    <name evidence="2" type="ORF">DH2020_028841</name>
</gene>
<feature type="compositionally biased region" description="Basic residues" evidence="1">
    <location>
        <begin position="248"/>
        <end position="269"/>
    </location>
</feature>
<evidence type="ECO:0000313" key="2">
    <source>
        <dbReference type="EMBL" id="KAK6137418.1"/>
    </source>
</evidence>
<organism evidence="2 3">
    <name type="scientific">Rehmannia glutinosa</name>
    <name type="common">Chinese foxglove</name>
    <dbReference type="NCBI Taxonomy" id="99300"/>
    <lineage>
        <taxon>Eukaryota</taxon>
        <taxon>Viridiplantae</taxon>
        <taxon>Streptophyta</taxon>
        <taxon>Embryophyta</taxon>
        <taxon>Tracheophyta</taxon>
        <taxon>Spermatophyta</taxon>
        <taxon>Magnoliopsida</taxon>
        <taxon>eudicotyledons</taxon>
        <taxon>Gunneridae</taxon>
        <taxon>Pentapetalae</taxon>
        <taxon>asterids</taxon>
        <taxon>lamiids</taxon>
        <taxon>Lamiales</taxon>
        <taxon>Orobanchaceae</taxon>
        <taxon>Rehmannieae</taxon>
        <taxon>Rehmannia</taxon>
    </lineage>
</organism>
<dbReference type="SMART" id="SM00248">
    <property type="entry name" value="ANK"/>
    <property type="match status" value="4"/>
</dbReference>
<dbReference type="Proteomes" id="UP001318860">
    <property type="component" value="Unassembled WGS sequence"/>
</dbReference>
<feature type="region of interest" description="Disordered" evidence="1">
    <location>
        <begin position="239"/>
        <end position="303"/>
    </location>
</feature>
<evidence type="ECO:0000313" key="3">
    <source>
        <dbReference type="Proteomes" id="UP001318860"/>
    </source>
</evidence>
<accession>A0ABR0VS08</accession>
<dbReference type="PANTHER" id="PTHR24128:SF24">
    <property type="entry name" value="ANKYRIN REPEAT PROTEIN"/>
    <property type="match status" value="1"/>
</dbReference>
<dbReference type="Gene3D" id="1.25.40.20">
    <property type="entry name" value="Ankyrin repeat-containing domain"/>
    <property type="match status" value="1"/>
</dbReference>